<reference evidence="1 2" key="1">
    <citation type="submission" date="2024-02" db="EMBL/GenBank/DDBJ databases">
        <title>Rhodopirellula caenicola NBRC 110016.</title>
        <authorList>
            <person name="Ichikawa N."/>
            <person name="Katano-Makiyama Y."/>
            <person name="Hidaka K."/>
        </authorList>
    </citation>
    <scope>NUCLEOTIDE SEQUENCE [LARGE SCALE GENOMIC DNA]</scope>
    <source>
        <strain evidence="1 2">NBRC 110016</strain>
    </source>
</reference>
<evidence type="ECO:0000313" key="2">
    <source>
        <dbReference type="Proteomes" id="UP001416858"/>
    </source>
</evidence>
<accession>A0ABP9VXE6</accession>
<keyword evidence="2" id="KW-1185">Reference proteome</keyword>
<organism evidence="1 2">
    <name type="scientific">Novipirellula caenicola</name>
    <dbReference type="NCBI Taxonomy" id="1536901"/>
    <lineage>
        <taxon>Bacteria</taxon>
        <taxon>Pseudomonadati</taxon>
        <taxon>Planctomycetota</taxon>
        <taxon>Planctomycetia</taxon>
        <taxon>Pirellulales</taxon>
        <taxon>Pirellulaceae</taxon>
        <taxon>Novipirellula</taxon>
    </lineage>
</organism>
<comment type="caution">
    <text evidence="1">The sequence shown here is derived from an EMBL/GenBank/DDBJ whole genome shotgun (WGS) entry which is preliminary data.</text>
</comment>
<dbReference type="EMBL" id="BAABRO010000011">
    <property type="protein sequence ID" value="GAA5508893.1"/>
    <property type="molecule type" value="Genomic_DNA"/>
</dbReference>
<protein>
    <submittedName>
        <fullName evidence="1">Uncharacterized protein</fullName>
    </submittedName>
</protein>
<name>A0ABP9VXE6_9BACT</name>
<dbReference type="Proteomes" id="UP001416858">
    <property type="component" value="Unassembled WGS sequence"/>
</dbReference>
<evidence type="ECO:0000313" key="1">
    <source>
        <dbReference type="EMBL" id="GAA5508893.1"/>
    </source>
</evidence>
<proteinExistence type="predicted"/>
<sequence>MASFTEYIINERDPADVYLHWDCKYQLDDGVSLSVEQTGAWCYDCSMVVAAEHVPSLAALDARIADLDDPNHILLVGFGRAALDRERITLPIRRSWRSHRESPARCLECGSTDIFALDADDCTEPRHNKRFRVTSGGHASMCWDIVRRLSPEGEVTFTDDPAKNIKFG</sequence>
<gene>
    <name evidence="1" type="ORF">Rcae01_04362</name>
</gene>
<dbReference type="RefSeq" id="WP_345685638.1">
    <property type="nucleotide sequence ID" value="NZ_BAABRO010000011.1"/>
</dbReference>